<dbReference type="GeneID" id="10541744"/>
<feature type="region of interest" description="Disordered" evidence="1">
    <location>
        <begin position="1"/>
        <end position="23"/>
    </location>
</feature>
<protein>
    <recommendedName>
        <fullName evidence="4">Carbohydrate-binding module family 19 domain-containing protein</fullName>
    </recommendedName>
</protein>
<dbReference type="GO" id="GO:0031297">
    <property type="term" value="P:replication fork processing"/>
    <property type="evidence" value="ECO:0000318"/>
    <property type="project" value="GO_Central"/>
</dbReference>
<keyword evidence="3" id="KW-1185">Reference proteome</keyword>
<feature type="region of interest" description="Disordered" evidence="1">
    <location>
        <begin position="289"/>
        <end position="628"/>
    </location>
</feature>
<dbReference type="OrthoDB" id="2362516at2759"/>
<gene>
    <name evidence="2" type="ORF">PGTG_14129</name>
</gene>
<feature type="compositionally biased region" description="Polar residues" evidence="1">
    <location>
        <begin position="361"/>
        <end position="380"/>
    </location>
</feature>
<evidence type="ECO:0000256" key="1">
    <source>
        <dbReference type="SAM" id="MobiDB-lite"/>
    </source>
</evidence>
<reference key="1">
    <citation type="submission" date="2007-01" db="EMBL/GenBank/DDBJ databases">
        <title>The Genome Sequence of Puccinia graminis f. sp. tritici Strain CRL 75-36-700-3.</title>
        <authorList>
            <consortium name="The Broad Institute Genome Sequencing Platform"/>
            <person name="Birren B."/>
            <person name="Lander E."/>
            <person name="Galagan J."/>
            <person name="Nusbaum C."/>
            <person name="Devon K."/>
            <person name="Cuomo C."/>
            <person name="Jaffe D."/>
            <person name="Butler J."/>
            <person name="Alvarez P."/>
            <person name="Gnerre S."/>
            <person name="Grabherr M."/>
            <person name="Mauceli E."/>
            <person name="Brockman W."/>
            <person name="Young S."/>
            <person name="LaButti K."/>
            <person name="Sykes S."/>
            <person name="DeCaprio D."/>
            <person name="Crawford M."/>
            <person name="Koehrsen M."/>
            <person name="Engels R."/>
            <person name="Montgomery P."/>
            <person name="Pearson M."/>
            <person name="Howarth C."/>
            <person name="Larson L."/>
            <person name="White J."/>
            <person name="Zeng Q."/>
            <person name="Kodira C."/>
            <person name="Yandava C."/>
            <person name="Alvarado L."/>
            <person name="O'Leary S."/>
            <person name="Szabo L."/>
            <person name="Dean R."/>
            <person name="Schein J."/>
        </authorList>
    </citation>
    <scope>NUCLEOTIDE SEQUENCE</scope>
    <source>
        <strain>CRL 75-36-700-3</strain>
    </source>
</reference>
<evidence type="ECO:0000313" key="3">
    <source>
        <dbReference type="Proteomes" id="UP000008783"/>
    </source>
</evidence>
<feature type="compositionally biased region" description="Basic and acidic residues" evidence="1">
    <location>
        <begin position="563"/>
        <end position="580"/>
    </location>
</feature>
<dbReference type="PANTHER" id="PTHR31532:SF10">
    <property type="entry name" value="BIORIENTATION OF CHROMOSOMES IN CELL DIVISION PROTEIN 1-LIKE 1"/>
    <property type="match status" value="1"/>
</dbReference>
<dbReference type="KEGG" id="pgr:PGTG_14129"/>
<dbReference type="InParanoid" id="E3KX20"/>
<organism evidence="2 3">
    <name type="scientific">Puccinia graminis f. sp. tritici (strain CRL 75-36-700-3 / race SCCL)</name>
    <name type="common">Black stem rust fungus</name>
    <dbReference type="NCBI Taxonomy" id="418459"/>
    <lineage>
        <taxon>Eukaryota</taxon>
        <taxon>Fungi</taxon>
        <taxon>Dikarya</taxon>
        <taxon>Basidiomycota</taxon>
        <taxon>Pucciniomycotina</taxon>
        <taxon>Pucciniomycetes</taxon>
        <taxon>Pucciniales</taxon>
        <taxon>Pucciniaceae</taxon>
        <taxon>Puccinia</taxon>
    </lineage>
</organism>
<feature type="compositionally biased region" description="Low complexity" evidence="1">
    <location>
        <begin position="343"/>
        <end position="353"/>
    </location>
</feature>
<feature type="compositionally biased region" description="Low complexity" evidence="1">
    <location>
        <begin position="611"/>
        <end position="620"/>
    </location>
</feature>
<evidence type="ECO:0008006" key="4">
    <source>
        <dbReference type="Google" id="ProtNLM"/>
    </source>
</evidence>
<dbReference type="Proteomes" id="UP000008783">
    <property type="component" value="Unassembled WGS sequence"/>
</dbReference>
<accession>E3KX20</accession>
<sequence length="628" mass="65562">MIGYWNRAEEDASGSELPKPPEVAGGAEYIHKYPDAKHTSFRMQALRASPWAVPGAQGPPKRWTCDKSASDEDVVVALQMPTQPEALGRRTEEECSAKLAQGVPFGPIIPSAEAPERDRDADLCLKAAHADQTSALNAPPQQAMLRCPFSSSLFPKTHQTRSINNMPSTAFASLVILTLSPCAFAHVIDPLVVPTTLLHHERRAIDQSTLLENGKAAQKLNAKFSSMGPDTTCQTGDMACIAGGFMQCVAGKYVGGPCAGGLNCFALPLLLKKGTTISCDTEADATTRISNTGATGGLKGTGGSDPAPAAADNSTQASPTPATKDVNGTQSGSMDADQDASDAKSSGDAPSDSRMNATAVDASSGSSNSTDMPASSGSESSTEKNDDSDLPKADDKPADKKSSSESSTSKKDDFDASTADDKPADKKSSSESSTEKKDDADVSRADDKSADKKSSSDSSTDKKDDSDDSKADEKPADKKSSSESSTDKKDDSDVSKEDDKPADKKSTSESSTDKKDDSDVSKAHDKPADKKSSSESSTDKKDESDVSKEDDKPADNKSSSDSSTDKKDDSDVSKADEKPAGKKSSPESSIEKKDDADASSGADKHADKDSSSPAPSDSSSNKTDEPSP</sequence>
<dbReference type="RefSeq" id="XP_003333209.2">
    <property type="nucleotide sequence ID" value="XM_003333161.2"/>
</dbReference>
<feature type="compositionally biased region" description="Basic and acidic residues" evidence="1">
    <location>
        <begin position="381"/>
        <end position="555"/>
    </location>
</feature>
<feature type="compositionally biased region" description="Polar residues" evidence="1">
    <location>
        <begin position="312"/>
        <end position="330"/>
    </location>
</feature>
<dbReference type="EMBL" id="DS178317">
    <property type="protein sequence ID" value="EFP88790.2"/>
    <property type="molecule type" value="Genomic_DNA"/>
</dbReference>
<name>E3KX20_PUCGT</name>
<dbReference type="PANTHER" id="PTHR31532">
    <property type="entry name" value="BIORIENTATION OF CHROMOSOMES IN CELL DIVISION 1 FAMILY MEMBER"/>
    <property type="match status" value="1"/>
</dbReference>
<dbReference type="HOGENOM" id="CLU_435550_0_0_1"/>
<reference evidence="3" key="2">
    <citation type="journal article" date="2011" name="Proc. Natl. Acad. Sci. U.S.A.">
        <title>Obligate biotrophy features unraveled by the genomic analysis of rust fungi.</title>
        <authorList>
            <person name="Duplessis S."/>
            <person name="Cuomo C.A."/>
            <person name="Lin Y.-C."/>
            <person name="Aerts A."/>
            <person name="Tisserant E."/>
            <person name="Veneault-Fourrey C."/>
            <person name="Joly D.L."/>
            <person name="Hacquard S."/>
            <person name="Amselem J."/>
            <person name="Cantarel B.L."/>
            <person name="Chiu R."/>
            <person name="Coutinho P.M."/>
            <person name="Feau N."/>
            <person name="Field M."/>
            <person name="Frey P."/>
            <person name="Gelhaye E."/>
            <person name="Goldberg J."/>
            <person name="Grabherr M.G."/>
            <person name="Kodira C.D."/>
            <person name="Kohler A."/>
            <person name="Kuees U."/>
            <person name="Lindquist E.A."/>
            <person name="Lucas S.M."/>
            <person name="Mago R."/>
            <person name="Mauceli E."/>
            <person name="Morin E."/>
            <person name="Murat C."/>
            <person name="Pangilinan J.L."/>
            <person name="Park R."/>
            <person name="Pearson M."/>
            <person name="Quesneville H."/>
            <person name="Rouhier N."/>
            <person name="Sakthikumar S."/>
            <person name="Salamov A.A."/>
            <person name="Schmutz J."/>
            <person name="Selles B."/>
            <person name="Shapiro H."/>
            <person name="Tanguay P."/>
            <person name="Tuskan G.A."/>
            <person name="Henrissat B."/>
            <person name="Van de Peer Y."/>
            <person name="Rouze P."/>
            <person name="Ellis J.G."/>
            <person name="Dodds P.N."/>
            <person name="Schein J.E."/>
            <person name="Zhong S."/>
            <person name="Hamelin R.C."/>
            <person name="Grigoriev I.V."/>
            <person name="Szabo L.J."/>
            <person name="Martin F."/>
        </authorList>
    </citation>
    <scope>NUCLEOTIDE SEQUENCE [LARGE SCALE GENOMIC DNA]</scope>
    <source>
        <strain evidence="3">CRL 75-36-700-3 / race SCCL</strain>
    </source>
</reference>
<dbReference type="AlphaFoldDB" id="E3KX20"/>
<feature type="compositionally biased region" description="Basic and acidic residues" evidence="1">
    <location>
        <begin position="589"/>
        <end position="610"/>
    </location>
</feature>
<feature type="compositionally biased region" description="Gly residues" evidence="1">
    <location>
        <begin position="294"/>
        <end position="303"/>
    </location>
</feature>
<dbReference type="VEuPathDB" id="FungiDB:PGTG_14129"/>
<proteinExistence type="predicted"/>
<dbReference type="GO" id="GO:0048188">
    <property type="term" value="C:Set1C/COMPASS complex"/>
    <property type="evidence" value="ECO:0000318"/>
    <property type="project" value="GO_Central"/>
</dbReference>
<evidence type="ECO:0000313" key="2">
    <source>
        <dbReference type="EMBL" id="EFP88790.2"/>
    </source>
</evidence>